<feature type="compositionally biased region" description="Polar residues" evidence="1">
    <location>
        <begin position="110"/>
        <end position="128"/>
    </location>
</feature>
<keyword evidence="2" id="KW-0732">Signal</keyword>
<protein>
    <recommendedName>
        <fullName evidence="3">Inactive serine protease scarface clip-domain domain-containing protein</fullName>
    </recommendedName>
</protein>
<feature type="signal peptide" evidence="2">
    <location>
        <begin position="1"/>
        <end position="23"/>
    </location>
</feature>
<feature type="chain" id="PRO_5047439567" description="Inactive serine protease scarface clip-domain domain-containing protein" evidence="2">
    <location>
        <begin position="24"/>
        <end position="1049"/>
    </location>
</feature>
<reference evidence="4 5" key="1">
    <citation type="submission" date="2024-08" db="EMBL/GenBank/DDBJ databases">
        <authorList>
            <person name="Cucini C."/>
            <person name="Frati F."/>
        </authorList>
    </citation>
    <scope>NUCLEOTIDE SEQUENCE [LARGE SCALE GENOMIC DNA]</scope>
</reference>
<feature type="region of interest" description="Disordered" evidence="1">
    <location>
        <begin position="529"/>
        <end position="611"/>
    </location>
</feature>
<gene>
    <name evidence="4" type="ORF">ODALV1_LOCUS29310</name>
</gene>
<comment type="caution">
    <text evidence="4">The sequence shown here is derived from an EMBL/GenBank/DDBJ whole genome shotgun (WGS) entry which is preliminary data.</text>
</comment>
<feature type="compositionally biased region" description="Low complexity" evidence="1">
    <location>
        <begin position="253"/>
        <end position="292"/>
    </location>
</feature>
<evidence type="ECO:0000313" key="5">
    <source>
        <dbReference type="Proteomes" id="UP001642540"/>
    </source>
</evidence>
<proteinExistence type="predicted"/>
<accession>A0ABP1S3B2</accession>
<feature type="compositionally biased region" description="Pro residues" evidence="1">
    <location>
        <begin position="422"/>
        <end position="433"/>
    </location>
</feature>
<feature type="compositionally biased region" description="Low complexity" evidence="1">
    <location>
        <begin position="141"/>
        <end position="246"/>
    </location>
</feature>
<feature type="region of interest" description="Disordered" evidence="1">
    <location>
        <begin position="25"/>
        <end position="464"/>
    </location>
</feature>
<feature type="compositionally biased region" description="Pro residues" evidence="1">
    <location>
        <begin position="338"/>
        <end position="362"/>
    </location>
</feature>
<feature type="compositionally biased region" description="Low complexity" evidence="1">
    <location>
        <begin position="324"/>
        <end position="337"/>
    </location>
</feature>
<keyword evidence="5" id="KW-1185">Reference proteome</keyword>
<name>A0ABP1S3B2_9HEXA</name>
<feature type="compositionally biased region" description="Low complexity" evidence="1">
    <location>
        <begin position="394"/>
        <end position="421"/>
    </location>
</feature>
<dbReference type="Pfam" id="PF18399">
    <property type="entry name" value="CLIP_SPH_Scar"/>
    <property type="match status" value="1"/>
</dbReference>
<organism evidence="4 5">
    <name type="scientific">Orchesella dallaii</name>
    <dbReference type="NCBI Taxonomy" id="48710"/>
    <lineage>
        <taxon>Eukaryota</taxon>
        <taxon>Metazoa</taxon>
        <taxon>Ecdysozoa</taxon>
        <taxon>Arthropoda</taxon>
        <taxon>Hexapoda</taxon>
        <taxon>Collembola</taxon>
        <taxon>Entomobryomorpha</taxon>
        <taxon>Entomobryoidea</taxon>
        <taxon>Orchesellidae</taxon>
        <taxon>Orchesellinae</taxon>
        <taxon>Orchesella</taxon>
    </lineage>
</organism>
<dbReference type="Proteomes" id="UP001642540">
    <property type="component" value="Unassembled WGS sequence"/>
</dbReference>
<evidence type="ECO:0000256" key="2">
    <source>
        <dbReference type="SAM" id="SignalP"/>
    </source>
</evidence>
<sequence length="1049" mass="115980">MWSTRKVLLTVTLVASLAALAQGQGYGASDDDDLPQQPNKFPHNNQQISALPQYESTENFQQQNQQPHRPQQQQQGNNNNGQNLWWMGQNAFQRPPGHPGVEMLDPKNPGGQQAQQGNTHRNPNSYNPPAQGHNAFGGGQPQQQNQPQYNNPGPQQQHNNQPPQNQYNNPGPQDQPQNQFNNPGPQNQPQNQFNNPGPQDKPQNQFNNPGPQNQPQNQYNNPGPQEQQNNQRPQDQQPQPQNQYNNPSPPQQPQFNNPGPQQQFNPAPQQQFNNAGAGQQPGAGWNAPQQQQRPSGFGKPDEAPGCDLVNKADCHKLNEPQAPPQNNFNAPKPQQNYQPPPLNPEPFPQQPQQPYQPPPPQQQPIQEPNLAYRPPPSQQQPSQQAPSPNPYNRPTNSQPSQPSLPSQNNFQNQPPKQQQQPYQPPQAPRPPPQQQFQNSGQGVRPNPPQQQQRQPPADTGELPPYPGCPAAMLCVQDDYCNTIGLIEDSPIQLSAADKLHRVALMQCSEPMTGIVGVCCRDPNYKDPWPDMQGGGGMMKKDGGAHHHPDKGQPNQGHSQALGNGIAHQPPKGNHLSSGNPYSGTKSPFNNGSRVSKSISSPSAASSLPSESKLTLQVLEPCTSDELCISMSHCSTLNPQFMAKTGLNSGKTQSSTNSTELFKVKRCKYERSGVQYLCCKKPERVTTSTPRPAFSITTTRPFSFSTPSFNTRRTPLTPRPFSTTSNFITHPSVTTYHPSLITGVGLRFHSNLHTPQRKQLDSKKPNPYGENEQPILLISPTTPTPFVPFTFGPTAKHTFRFTTTSTTTPRPTLPFRTRFPVREQNAFPPSLATSTVSASTRSRPIAFQSKFPTTTPISTSVGAGTRNPIRFHNAPIPFSLSQNSQTISSFSRGSTTSIVPSTTANRPFDKIQKFTTVSATTLAPPTTSQNVFDNHIVVSYPATTRRPVEISIQEKFDLSKIPLQVPLKKEFKEDPPIGFVWKGEELYLPEVLIPPQNYILPAFNFEERTLPTEPPQEDTEIGGQTVESTTTVFRVVDFDEIGDNSARQRI</sequence>
<evidence type="ECO:0000256" key="1">
    <source>
        <dbReference type="SAM" id="MobiDB-lite"/>
    </source>
</evidence>
<evidence type="ECO:0000313" key="4">
    <source>
        <dbReference type="EMBL" id="CAL8143162.1"/>
    </source>
</evidence>
<evidence type="ECO:0000259" key="3">
    <source>
        <dbReference type="Pfam" id="PF18399"/>
    </source>
</evidence>
<feature type="compositionally biased region" description="Basic and acidic residues" evidence="1">
    <location>
        <begin position="538"/>
        <end position="550"/>
    </location>
</feature>
<feature type="compositionally biased region" description="Polar residues" evidence="1">
    <location>
        <begin position="552"/>
        <end position="561"/>
    </location>
</feature>
<feature type="compositionally biased region" description="Polar residues" evidence="1">
    <location>
        <begin position="574"/>
        <end position="594"/>
    </location>
</feature>
<dbReference type="EMBL" id="CAXLJM020000151">
    <property type="protein sequence ID" value="CAL8143162.1"/>
    <property type="molecule type" value="Genomic_DNA"/>
</dbReference>
<feature type="domain" description="Inactive serine protease scarface clip-domain" evidence="3">
    <location>
        <begin position="467"/>
        <end position="529"/>
    </location>
</feature>
<feature type="compositionally biased region" description="Low complexity" evidence="1">
    <location>
        <begin position="59"/>
        <end position="83"/>
    </location>
</feature>
<dbReference type="InterPro" id="IPR040973">
    <property type="entry name" value="CLIP_SPH_Scar"/>
</dbReference>
<feature type="compositionally biased region" description="Polar residues" evidence="1">
    <location>
        <begin position="36"/>
        <end position="58"/>
    </location>
</feature>
<feature type="compositionally biased region" description="Low complexity" evidence="1">
    <location>
        <begin position="595"/>
        <end position="611"/>
    </location>
</feature>